<dbReference type="PANTHER" id="PTHR43024">
    <property type="entry name" value="UDP-N-ACETYLMURAMOYL-TRIPEPTIDE--D-ALANYL-D-ALANINE LIGASE"/>
    <property type="match status" value="1"/>
</dbReference>
<dbReference type="AlphaFoldDB" id="A0A7Y0SPP7"/>
<comment type="caution">
    <text evidence="5">The sequence shown here is derived from an EMBL/GenBank/DDBJ whole genome shotgun (WGS) entry which is preliminary data.</text>
</comment>
<keyword evidence="1 5" id="KW-0436">Ligase</keyword>
<keyword evidence="3" id="KW-0067">ATP-binding</keyword>
<dbReference type="GO" id="GO:0005524">
    <property type="term" value="F:ATP binding"/>
    <property type="evidence" value="ECO:0007669"/>
    <property type="project" value="UniProtKB-KW"/>
</dbReference>
<dbReference type="EMBL" id="JABCLB010002556">
    <property type="protein sequence ID" value="NMU87003.1"/>
    <property type="molecule type" value="Genomic_DNA"/>
</dbReference>
<evidence type="ECO:0000313" key="6">
    <source>
        <dbReference type="Proteomes" id="UP000518904"/>
    </source>
</evidence>
<evidence type="ECO:0000313" key="5">
    <source>
        <dbReference type="EMBL" id="NMU87003.1"/>
    </source>
</evidence>
<dbReference type="InterPro" id="IPR051046">
    <property type="entry name" value="MurCDEF_CellWall_CoF430Synth"/>
</dbReference>
<dbReference type="Pfam" id="PF01225">
    <property type="entry name" value="Mur_ligase"/>
    <property type="match status" value="1"/>
</dbReference>
<accession>A0A7Y0SPP7</accession>
<keyword evidence="2" id="KW-0547">Nucleotide-binding</keyword>
<dbReference type="Gene3D" id="3.40.1390.10">
    <property type="entry name" value="MurE/MurF, N-terminal domain"/>
    <property type="match status" value="1"/>
</dbReference>
<dbReference type="EC" id="6.3.2.10" evidence="5"/>
<reference evidence="5 6" key="1">
    <citation type="submission" date="2020-04" db="EMBL/GenBank/DDBJ databases">
        <title>Whole-genome sequencing of Vibrio spp. from China reveals different genetic environments of blaCTX-M-14 among diverse lineages.</title>
        <authorList>
            <person name="Zheng Z."/>
            <person name="Ye L."/>
            <person name="Chen S."/>
        </authorList>
    </citation>
    <scope>NUCLEOTIDE SEQUENCE [LARGE SCALE GENOMIC DNA]</scope>
    <source>
        <strain evidence="5 6">Vb0551</strain>
    </source>
</reference>
<dbReference type="Proteomes" id="UP000518904">
    <property type="component" value="Unassembled WGS sequence"/>
</dbReference>
<feature type="domain" description="Mur ligase N-terminal catalytic" evidence="4">
    <location>
        <begin position="24"/>
        <end position="70"/>
    </location>
</feature>
<evidence type="ECO:0000259" key="4">
    <source>
        <dbReference type="Pfam" id="PF01225"/>
    </source>
</evidence>
<feature type="non-terminal residue" evidence="5">
    <location>
        <position position="77"/>
    </location>
</feature>
<evidence type="ECO:0000256" key="3">
    <source>
        <dbReference type="ARBA" id="ARBA00022840"/>
    </source>
</evidence>
<dbReference type="PANTHER" id="PTHR43024:SF1">
    <property type="entry name" value="UDP-N-ACETYLMURAMOYL-TRIPEPTIDE--D-ALANYL-D-ALANINE LIGASE"/>
    <property type="match status" value="1"/>
</dbReference>
<organism evidence="5 6">
    <name type="scientific">Vibrio parahaemolyticus</name>
    <dbReference type="NCBI Taxonomy" id="670"/>
    <lineage>
        <taxon>Bacteria</taxon>
        <taxon>Pseudomonadati</taxon>
        <taxon>Pseudomonadota</taxon>
        <taxon>Gammaproteobacteria</taxon>
        <taxon>Vibrionales</taxon>
        <taxon>Vibrionaceae</taxon>
        <taxon>Vibrio</taxon>
    </lineage>
</organism>
<sequence length="77" mass="8151">MIKVTLSQIAEITGGALFGNDLTIDAVSTDTRTIDNGALFVALVGERFDAHNFCQQAFEAGAGALLVEKRLDVNAPQ</sequence>
<dbReference type="InterPro" id="IPR000713">
    <property type="entry name" value="Mur_ligase_N"/>
</dbReference>
<name>A0A7Y0SPP7_VIBPH</name>
<evidence type="ECO:0000256" key="2">
    <source>
        <dbReference type="ARBA" id="ARBA00022741"/>
    </source>
</evidence>
<dbReference type="GO" id="GO:0047480">
    <property type="term" value="F:UDP-N-acetylmuramoyl-tripeptide-D-alanyl-D-alanine ligase activity"/>
    <property type="evidence" value="ECO:0007669"/>
    <property type="project" value="UniProtKB-EC"/>
</dbReference>
<dbReference type="SUPFAM" id="SSF63418">
    <property type="entry name" value="MurE/MurF N-terminal domain"/>
    <property type="match status" value="1"/>
</dbReference>
<protein>
    <submittedName>
        <fullName evidence="5">UDP-N-acetylmuramoyl-tripeptide--D-alanyl-D-alanine ligase</fullName>
        <ecNumber evidence="5">6.3.2.10</ecNumber>
    </submittedName>
</protein>
<gene>
    <name evidence="5" type="primary">murF</name>
    <name evidence="5" type="ORF">HKB16_29580</name>
</gene>
<dbReference type="InterPro" id="IPR035911">
    <property type="entry name" value="MurE/MurF_N"/>
</dbReference>
<proteinExistence type="predicted"/>
<evidence type="ECO:0000256" key="1">
    <source>
        <dbReference type="ARBA" id="ARBA00022598"/>
    </source>
</evidence>